<dbReference type="EMBL" id="JARBHB010000005">
    <property type="protein sequence ID" value="KAJ8883141.1"/>
    <property type="molecule type" value="Genomic_DNA"/>
</dbReference>
<name>A0ABQ9HFP8_9NEOP</name>
<feature type="region of interest" description="Disordered" evidence="1">
    <location>
        <begin position="181"/>
        <end position="204"/>
    </location>
</feature>
<accession>A0ABQ9HFP8</accession>
<protein>
    <submittedName>
        <fullName evidence="2">Uncharacterized protein</fullName>
    </submittedName>
</protein>
<proteinExistence type="predicted"/>
<evidence type="ECO:0000313" key="2">
    <source>
        <dbReference type="EMBL" id="KAJ8883141.1"/>
    </source>
</evidence>
<dbReference type="Proteomes" id="UP001159363">
    <property type="component" value="Chromosome 4"/>
</dbReference>
<evidence type="ECO:0000256" key="1">
    <source>
        <dbReference type="SAM" id="MobiDB-lite"/>
    </source>
</evidence>
<feature type="compositionally biased region" description="Basic and acidic residues" evidence="1">
    <location>
        <begin position="9"/>
        <end position="25"/>
    </location>
</feature>
<gene>
    <name evidence="2" type="ORF">PR048_014981</name>
</gene>
<sequence>MRGWRASQRKGECERARGRRREWPRDNSQNWKPSPLPLRRGLSFWKRKATHTGAGSQGEKHENESSFCEKCFIRDETSGRQNLDYKDSSAVYLRCLFTRIRSRAAKSPPPRYSFNRWQMRPGYELEFDESTCDGQRGHAVHADVCDRSRDGLVDVDEAVLDVSLAEEVAVEVQAVGASGDASLRDVSQGGGRRQRGDVGAQAGEQPHPVARLEDAGRVLEQHRHTAVQHVAREDAASVHVEDELVAPHRLRTCKTSPRLNKQMKLNYAQMLLPSETNTYQRIYHFRTRPDVISDTGENARALCGPTERRHKTPVPLRLALHGTVGAYLEIGGSGVVAQNWHEGRDGGSQHEGVVASQPEQLALERHLSAPRPDSLEFAVYHLALQTSYSRGPTAREITSISSPIGCSRVTMAAVAGIEAHVAEHSKRESPLPASKPVQVAPRDADIRTILVADVVFFHVTRAEMHASRDQLCQPTEVSMEQCRNEIAGDVGNHRENPPISGIARHDSHLQKSGENRPRIRKIENYLLIERDYLISAQRRTCQIDATKSNGKHSTVWHSISITQGPFPNHSRVNPQQSALASSVVEASHFASH</sequence>
<comment type="caution">
    <text evidence="2">The sequence shown here is derived from an EMBL/GenBank/DDBJ whole genome shotgun (WGS) entry which is preliminary data.</text>
</comment>
<keyword evidence="3" id="KW-1185">Reference proteome</keyword>
<reference evidence="2 3" key="1">
    <citation type="submission" date="2023-02" db="EMBL/GenBank/DDBJ databases">
        <title>LHISI_Scaffold_Assembly.</title>
        <authorList>
            <person name="Stuart O.P."/>
            <person name="Cleave R."/>
            <person name="Magrath M.J.L."/>
            <person name="Mikheyev A.S."/>
        </authorList>
    </citation>
    <scope>NUCLEOTIDE SEQUENCE [LARGE SCALE GENOMIC DNA]</scope>
    <source>
        <strain evidence="2">Daus_M_001</strain>
        <tissue evidence="2">Leg muscle</tissue>
    </source>
</reference>
<organism evidence="2 3">
    <name type="scientific">Dryococelus australis</name>
    <dbReference type="NCBI Taxonomy" id="614101"/>
    <lineage>
        <taxon>Eukaryota</taxon>
        <taxon>Metazoa</taxon>
        <taxon>Ecdysozoa</taxon>
        <taxon>Arthropoda</taxon>
        <taxon>Hexapoda</taxon>
        <taxon>Insecta</taxon>
        <taxon>Pterygota</taxon>
        <taxon>Neoptera</taxon>
        <taxon>Polyneoptera</taxon>
        <taxon>Phasmatodea</taxon>
        <taxon>Verophasmatodea</taxon>
        <taxon>Anareolatae</taxon>
        <taxon>Phasmatidae</taxon>
        <taxon>Eurycanthinae</taxon>
        <taxon>Dryococelus</taxon>
    </lineage>
</organism>
<evidence type="ECO:0000313" key="3">
    <source>
        <dbReference type="Proteomes" id="UP001159363"/>
    </source>
</evidence>
<feature type="region of interest" description="Disordered" evidence="1">
    <location>
        <begin position="1"/>
        <end position="38"/>
    </location>
</feature>